<dbReference type="PANTHER" id="PTHR43404:SF1">
    <property type="entry name" value="MNN4P"/>
    <property type="match status" value="1"/>
</dbReference>
<accession>A0A9D2B6Y4</accession>
<dbReference type="Proteomes" id="UP000886800">
    <property type="component" value="Unassembled WGS sequence"/>
</dbReference>
<dbReference type="AlphaFoldDB" id="A0A9D2B6Y4"/>
<feature type="domain" description="LicD/FKTN/FKRP nucleotidyltransferase" evidence="1">
    <location>
        <begin position="23"/>
        <end position="130"/>
    </location>
</feature>
<protein>
    <submittedName>
        <fullName evidence="2">LicD family protein</fullName>
    </submittedName>
</protein>
<evidence type="ECO:0000259" key="1">
    <source>
        <dbReference type="Pfam" id="PF04991"/>
    </source>
</evidence>
<evidence type="ECO:0000313" key="2">
    <source>
        <dbReference type="EMBL" id="HIX65560.1"/>
    </source>
</evidence>
<dbReference type="InterPro" id="IPR052942">
    <property type="entry name" value="LPS_cholinephosphotransferase"/>
</dbReference>
<dbReference type="InterPro" id="IPR007074">
    <property type="entry name" value="LicD/FKTN/FKRP_NTP_transf"/>
</dbReference>
<comment type="caution">
    <text evidence="2">The sequence shown here is derived from an EMBL/GenBank/DDBJ whole genome shotgun (WGS) entry which is preliminary data.</text>
</comment>
<evidence type="ECO:0000313" key="3">
    <source>
        <dbReference type="Proteomes" id="UP000886800"/>
    </source>
</evidence>
<dbReference type="Pfam" id="PF04991">
    <property type="entry name" value="LicD"/>
    <property type="match status" value="1"/>
</dbReference>
<organism evidence="2 3">
    <name type="scientific">Candidatus Anaerotruncus excrementipullorum</name>
    <dbReference type="NCBI Taxonomy" id="2838465"/>
    <lineage>
        <taxon>Bacteria</taxon>
        <taxon>Bacillati</taxon>
        <taxon>Bacillota</taxon>
        <taxon>Clostridia</taxon>
        <taxon>Eubacteriales</taxon>
        <taxon>Oscillospiraceae</taxon>
        <taxon>Anaerotruncus</taxon>
    </lineage>
</organism>
<reference evidence="2" key="2">
    <citation type="submission" date="2021-04" db="EMBL/GenBank/DDBJ databases">
        <authorList>
            <person name="Gilroy R."/>
        </authorList>
    </citation>
    <scope>NUCLEOTIDE SEQUENCE</scope>
    <source>
        <strain evidence="2">CHK188-5543</strain>
    </source>
</reference>
<gene>
    <name evidence="2" type="ORF">H9736_04855</name>
</gene>
<proteinExistence type="predicted"/>
<dbReference type="PANTHER" id="PTHR43404">
    <property type="entry name" value="LIPOPOLYSACCHARIDE CHOLINEPHOSPHOTRANSFERASE LICD"/>
    <property type="match status" value="1"/>
</dbReference>
<sequence>MGNSLGEIHRVELGLLQACQQICQRHRIPFYLAQGTLLGAVRHRGFIPWDDDVDLLLPADGLERFVQAFAQERPAGVALEYFLQNPYVSYPWPKLRRDGTTSMPLAYRDIPTHWGICIDLFPYYRVADGRWAHFHAKACFLVAKRMLGVTLTFYEDRVKLSSRLVRLLPVGVRARIAGWMLQSLRAHQADGEDVLAFCRGGRFLKRRWIEGGDCRLPFEGEDYPAPADPDAFLTAMFGDYMTPPPPEEQRGHDLKLGEILWDTEKDYREYL</sequence>
<dbReference type="GO" id="GO:0009100">
    <property type="term" value="P:glycoprotein metabolic process"/>
    <property type="evidence" value="ECO:0007669"/>
    <property type="project" value="UniProtKB-ARBA"/>
</dbReference>
<reference evidence="2" key="1">
    <citation type="journal article" date="2021" name="PeerJ">
        <title>Extensive microbial diversity within the chicken gut microbiome revealed by metagenomics and culture.</title>
        <authorList>
            <person name="Gilroy R."/>
            <person name="Ravi A."/>
            <person name="Getino M."/>
            <person name="Pursley I."/>
            <person name="Horton D.L."/>
            <person name="Alikhan N.F."/>
            <person name="Baker D."/>
            <person name="Gharbi K."/>
            <person name="Hall N."/>
            <person name="Watson M."/>
            <person name="Adriaenssens E.M."/>
            <person name="Foster-Nyarko E."/>
            <person name="Jarju S."/>
            <person name="Secka A."/>
            <person name="Antonio M."/>
            <person name="Oren A."/>
            <person name="Chaudhuri R.R."/>
            <person name="La Ragione R."/>
            <person name="Hildebrand F."/>
            <person name="Pallen M.J."/>
        </authorList>
    </citation>
    <scope>NUCLEOTIDE SEQUENCE</scope>
    <source>
        <strain evidence="2">CHK188-5543</strain>
    </source>
</reference>
<name>A0A9D2B6Y4_9FIRM</name>
<dbReference type="EMBL" id="DXES01000109">
    <property type="protein sequence ID" value="HIX65560.1"/>
    <property type="molecule type" value="Genomic_DNA"/>
</dbReference>